<dbReference type="PANTHER" id="PTHR35007:SF2">
    <property type="entry name" value="PILUS ASSEMBLE PROTEIN"/>
    <property type="match status" value="1"/>
</dbReference>
<evidence type="ECO:0000256" key="4">
    <source>
        <dbReference type="ARBA" id="ARBA00022989"/>
    </source>
</evidence>
<reference evidence="8 9" key="1">
    <citation type="submission" date="2019-04" db="EMBL/GenBank/DDBJ databases">
        <authorList>
            <person name="Van Vliet M D."/>
        </authorList>
    </citation>
    <scope>NUCLEOTIDE SEQUENCE [LARGE SCALE GENOMIC DNA]</scope>
    <source>
        <strain evidence="8 9">F1</strain>
    </source>
</reference>
<name>A0A6C2UD09_PONDE</name>
<evidence type="ECO:0000313" key="8">
    <source>
        <dbReference type="EMBL" id="VGO17106.1"/>
    </source>
</evidence>
<keyword evidence="3 6" id="KW-0812">Transmembrane</keyword>
<feature type="transmembrane region" description="Helical" evidence="6">
    <location>
        <begin position="279"/>
        <end position="301"/>
    </location>
</feature>
<keyword evidence="4 6" id="KW-1133">Transmembrane helix</keyword>
<dbReference type="RefSeq" id="WP_136082606.1">
    <property type="nucleotide sequence ID" value="NZ_CAAHFG010000004.1"/>
</dbReference>
<dbReference type="Proteomes" id="UP000366872">
    <property type="component" value="Unassembled WGS sequence"/>
</dbReference>
<gene>
    <name evidence="8" type="ORF">PDESU_05701</name>
</gene>
<evidence type="ECO:0000256" key="5">
    <source>
        <dbReference type="ARBA" id="ARBA00023136"/>
    </source>
</evidence>
<feature type="transmembrane region" description="Helical" evidence="6">
    <location>
        <begin position="99"/>
        <end position="117"/>
    </location>
</feature>
<proteinExistence type="predicted"/>
<organism evidence="8 9">
    <name type="scientific">Pontiella desulfatans</name>
    <dbReference type="NCBI Taxonomy" id="2750659"/>
    <lineage>
        <taxon>Bacteria</taxon>
        <taxon>Pseudomonadati</taxon>
        <taxon>Kiritimatiellota</taxon>
        <taxon>Kiritimatiellia</taxon>
        <taxon>Kiritimatiellales</taxon>
        <taxon>Pontiellaceae</taxon>
        <taxon>Pontiella</taxon>
    </lineage>
</organism>
<keyword evidence="2" id="KW-1003">Cell membrane</keyword>
<dbReference type="Pfam" id="PF00482">
    <property type="entry name" value="T2SSF"/>
    <property type="match status" value="1"/>
</dbReference>
<dbReference type="GO" id="GO:0005886">
    <property type="term" value="C:plasma membrane"/>
    <property type="evidence" value="ECO:0007669"/>
    <property type="project" value="UniProtKB-SubCell"/>
</dbReference>
<keyword evidence="9" id="KW-1185">Reference proteome</keyword>
<evidence type="ECO:0000256" key="1">
    <source>
        <dbReference type="ARBA" id="ARBA00004651"/>
    </source>
</evidence>
<sequence>MDWEIILSSLMLFIAAMVFMAAVARAAKHVSYVTLADGRRQERSLPMSIRMMLPFCIFIPRAFTDLHAFEDSRQRINRRLVSGGYEGLIQPHEIIAMRLLMPLGLGLLVCVLLHFSFPHMPATIGQGLAERQYILFAIILILFGFLPDTWLKKSVRRRHRSIERSLPFVLDLLTLSVESGLDFMSGIHRIIEHREIDPLGEELIRVFREIQVGRTRKEALKNLATRVDHVDIRAVTSALLQADELGTGIGHALRIQADQIRTKRFQRAEKAGNEAPVKLLFPLTAFIFPAVFLVLLGPVILQMLQRGGF</sequence>
<feature type="domain" description="Type II secretion system protein GspF" evidence="7">
    <location>
        <begin position="170"/>
        <end position="296"/>
    </location>
</feature>
<evidence type="ECO:0000259" key="7">
    <source>
        <dbReference type="Pfam" id="PF00482"/>
    </source>
</evidence>
<dbReference type="PANTHER" id="PTHR35007">
    <property type="entry name" value="INTEGRAL MEMBRANE PROTEIN-RELATED"/>
    <property type="match status" value="1"/>
</dbReference>
<feature type="transmembrane region" description="Helical" evidence="6">
    <location>
        <begin position="50"/>
        <end position="69"/>
    </location>
</feature>
<evidence type="ECO:0000256" key="6">
    <source>
        <dbReference type="SAM" id="Phobius"/>
    </source>
</evidence>
<dbReference type="InterPro" id="IPR018076">
    <property type="entry name" value="T2SS_GspF_dom"/>
</dbReference>
<protein>
    <recommendedName>
        <fullName evidence="7">Type II secretion system protein GspF domain-containing protein</fullName>
    </recommendedName>
</protein>
<dbReference type="AlphaFoldDB" id="A0A6C2UD09"/>
<dbReference type="EMBL" id="CAAHFG010000004">
    <property type="protein sequence ID" value="VGO17106.1"/>
    <property type="molecule type" value="Genomic_DNA"/>
</dbReference>
<feature type="transmembrane region" description="Helical" evidence="6">
    <location>
        <begin position="133"/>
        <end position="151"/>
    </location>
</feature>
<comment type="subcellular location">
    <subcellularLocation>
        <location evidence="1">Cell membrane</location>
        <topology evidence="1">Multi-pass membrane protein</topology>
    </subcellularLocation>
</comment>
<evidence type="ECO:0000313" key="9">
    <source>
        <dbReference type="Proteomes" id="UP000366872"/>
    </source>
</evidence>
<evidence type="ECO:0000256" key="2">
    <source>
        <dbReference type="ARBA" id="ARBA00022475"/>
    </source>
</evidence>
<keyword evidence="5 6" id="KW-0472">Membrane</keyword>
<accession>A0A6C2UD09</accession>
<evidence type="ECO:0000256" key="3">
    <source>
        <dbReference type="ARBA" id="ARBA00022692"/>
    </source>
</evidence>